<keyword evidence="1 4" id="KW-0597">Phosphoprotein</keyword>
<feature type="domain" description="OmpR/PhoB-type" evidence="7">
    <location>
        <begin position="122"/>
        <end position="221"/>
    </location>
</feature>
<protein>
    <submittedName>
        <fullName evidence="8">Response regulator transcription factor</fullName>
    </submittedName>
</protein>
<dbReference type="RefSeq" id="WP_202953629.1">
    <property type="nucleotide sequence ID" value="NZ_JAPCID010000006.1"/>
</dbReference>
<dbReference type="InterPro" id="IPR011006">
    <property type="entry name" value="CheY-like_superfamily"/>
</dbReference>
<feature type="DNA-binding region" description="OmpR/PhoB-type" evidence="5">
    <location>
        <begin position="122"/>
        <end position="221"/>
    </location>
</feature>
<proteinExistence type="predicted"/>
<dbReference type="EMBL" id="JAPCID010000006">
    <property type="protein sequence ID" value="MDA0136760.1"/>
    <property type="molecule type" value="Genomic_DNA"/>
</dbReference>
<dbReference type="Proteomes" id="UP001147700">
    <property type="component" value="Unassembled WGS sequence"/>
</dbReference>
<reference evidence="8" key="1">
    <citation type="submission" date="2022-10" db="EMBL/GenBank/DDBJ databases">
        <title>The WGS of Solirubrobacter sp. CPCC 204708.</title>
        <authorList>
            <person name="Jiang Z."/>
        </authorList>
    </citation>
    <scope>NUCLEOTIDE SEQUENCE</scope>
    <source>
        <strain evidence="8">CPCC 204708</strain>
    </source>
</reference>
<evidence type="ECO:0000256" key="3">
    <source>
        <dbReference type="ARBA" id="ARBA00023125"/>
    </source>
</evidence>
<dbReference type="Gene3D" id="3.40.50.2300">
    <property type="match status" value="1"/>
</dbReference>
<evidence type="ECO:0000256" key="2">
    <source>
        <dbReference type="ARBA" id="ARBA00023012"/>
    </source>
</evidence>
<evidence type="ECO:0000256" key="5">
    <source>
        <dbReference type="PROSITE-ProRule" id="PRU01091"/>
    </source>
</evidence>
<evidence type="ECO:0000256" key="4">
    <source>
        <dbReference type="PROSITE-ProRule" id="PRU00169"/>
    </source>
</evidence>
<dbReference type="InterPro" id="IPR001789">
    <property type="entry name" value="Sig_transdc_resp-reg_receiver"/>
</dbReference>
<feature type="modified residue" description="4-aspartylphosphate" evidence="4">
    <location>
        <position position="52"/>
    </location>
</feature>
<dbReference type="PROSITE" id="PS50110">
    <property type="entry name" value="RESPONSE_REGULATORY"/>
    <property type="match status" value="1"/>
</dbReference>
<evidence type="ECO:0000259" key="7">
    <source>
        <dbReference type="PROSITE" id="PS51755"/>
    </source>
</evidence>
<organism evidence="8 9">
    <name type="scientific">Solirubrobacter deserti</name>
    <dbReference type="NCBI Taxonomy" id="2282478"/>
    <lineage>
        <taxon>Bacteria</taxon>
        <taxon>Bacillati</taxon>
        <taxon>Actinomycetota</taxon>
        <taxon>Thermoleophilia</taxon>
        <taxon>Solirubrobacterales</taxon>
        <taxon>Solirubrobacteraceae</taxon>
        <taxon>Solirubrobacter</taxon>
    </lineage>
</organism>
<dbReference type="Gene3D" id="6.10.250.690">
    <property type="match status" value="1"/>
</dbReference>
<dbReference type="Gene3D" id="1.10.10.10">
    <property type="entry name" value="Winged helix-like DNA-binding domain superfamily/Winged helix DNA-binding domain"/>
    <property type="match status" value="1"/>
</dbReference>
<keyword evidence="3 5" id="KW-0238">DNA-binding</keyword>
<dbReference type="InterPro" id="IPR001867">
    <property type="entry name" value="OmpR/PhoB-type_DNA-bd"/>
</dbReference>
<dbReference type="PANTHER" id="PTHR48111">
    <property type="entry name" value="REGULATOR OF RPOS"/>
    <property type="match status" value="1"/>
</dbReference>
<dbReference type="Pfam" id="PF00072">
    <property type="entry name" value="Response_reg"/>
    <property type="match status" value="1"/>
</dbReference>
<comment type="caution">
    <text evidence="8">The sequence shown here is derived from an EMBL/GenBank/DDBJ whole genome shotgun (WGS) entry which is preliminary data.</text>
</comment>
<dbReference type="SUPFAM" id="SSF52172">
    <property type="entry name" value="CheY-like"/>
    <property type="match status" value="1"/>
</dbReference>
<dbReference type="Pfam" id="PF00486">
    <property type="entry name" value="Trans_reg_C"/>
    <property type="match status" value="1"/>
</dbReference>
<evidence type="ECO:0000313" key="9">
    <source>
        <dbReference type="Proteomes" id="UP001147700"/>
    </source>
</evidence>
<evidence type="ECO:0000313" key="8">
    <source>
        <dbReference type="EMBL" id="MDA0136760.1"/>
    </source>
</evidence>
<dbReference type="PROSITE" id="PS51755">
    <property type="entry name" value="OMPR_PHOB"/>
    <property type="match status" value="1"/>
</dbReference>
<dbReference type="CDD" id="cd00383">
    <property type="entry name" value="trans_reg_C"/>
    <property type="match status" value="1"/>
</dbReference>
<keyword evidence="2" id="KW-0902">Two-component regulatory system</keyword>
<dbReference type="PANTHER" id="PTHR48111:SF40">
    <property type="entry name" value="PHOSPHATE REGULON TRANSCRIPTIONAL REGULATORY PROTEIN PHOB"/>
    <property type="match status" value="1"/>
</dbReference>
<dbReference type="CDD" id="cd17574">
    <property type="entry name" value="REC_OmpR"/>
    <property type="match status" value="1"/>
</dbReference>
<feature type="domain" description="Response regulatory" evidence="6">
    <location>
        <begin position="3"/>
        <end position="117"/>
    </location>
</feature>
<sequence length="222" mass="24638">MARLLVAEDEDTTRLSLTHVLRREGYEVDEARDGLEAERLGVGGDHALVILDVEMPGLDGLEVCRRIRAVRPTVPIMMLTGRGDEADAVNGFDAGADDYVAKPFRLQELLARVRANVRRSAPDLLSAGDVRIDKLARRAWHGAQELQLSPREFDLLTFLVANAGRTVTREEVMNTVWEGEWQGSNKTLDMNVVALRRKLGDDARAPTHLVTVRGVGLRFESS</sequence>
<name>A0ABT4RE12_9ACTN</name>
<dbReference type="SMART" id="SM00862">
    <property type="entry name" value="Trans_reg_C"/>
    <property type="match status" value="1"/>
</dbReference>
<evidence type="ECO:0000259" key="6">
    <source>
        <dbReference type="PROSITE" id="PS50110"/>
    </source>
</evidence>
<gene>
    <name evidence="8" type="ORF">OJ962_04565</name>
</gene>
<evidence type="ECO:0000256" key="1">
    <source>
        <dbReference type="ARBA" id="ARBA00022553"/>
    </source>
</evidence>
<dbReference type="InterPro" id="IPR036388">
    <property type="entry name" value="WH-like_DNA-bd_sf"/>
</dbReference>
<accession>A0ABT4RE12</accession>
<dbReference type="SMART" id="SM00448">
    <property type="entry name" value="REC"/>
    <property type="match status" value="1"/>
</dbReference>
<keyword evidence="9" id="KW-1185">Reference proteome</keyword>
<dbReference type="InterPro" id="IPR039420">
    <property type="entry name" value="WalR-like"/>
</dbReference>